<keyword evidence="2" id="KW-1185">Reference proteome</keyword>
<dbReference type="Proteomes" id="UP001431783">
    <property type="component" value="Unassembled WGS sequence"/>
</dbReference>
<accession>A0AAW1TQZ4</accession>
<gene>
    <name evidence="1" type="ORF">WA026_009720</name>
</gene>
<name>A0AAW1TQZ4_9CUCU</name>
<comment type="caution">
    <text evidence="1">The sequence shown here is derived from an EMBL/GenBank/DDBJ whole genome shotgun (WGS) entry which is preliminary data.</text>
</comment>
<reference evidence="1 2" key="1">
    <citation type="submission" date="2023-03" db="EMBL/GenBank/DDBJ databases">
        <title>Genome insight into feeding habits of ladybird beetles.</title>
        <authorList>
            <person name="Li H.-S."/>
            <person name="Huang Y.-H."/>
            <person name="Pang H."/>
        </authorList>
    </citation>
    <scope>NUCLEOTIDE SEQUENCE [LARGE SCALE GENOMIC DNA]</scope>
    <source>
        <strain evidence="1">SYSU_2023b</strain>
        <tissue evidence="1">Whole body</tissue>
    </source>
</reference>
<proteinExistence type="predicted"/>
<evidence type="ECO:0000313" key="1">
    <source>
        <dbReference type="EMBL" id="KAK9870759.1"/>
    </source>
</evidence>
<dbReference type="AlphaFoldDB" id="A0AAW1TQZ4"/>
<sequence>MCVSFRSKVRPSSCAVFNCRQGCNSPFRSSLCYVCCGWNYGYRKMSGSSSCFRLCCPSRSISYCRQCCNSPFRGFLICVPCCWNCSYRTMSGSLGCGCWQWCGHSCGVSDFSNRPCISSCTFV</sequence>
<evidence type="ECO:0000313" key="2">
    <source>
        <dbReference type="Proteomes" id="UP001431783"/>
    </source>
</evidence>
<protein>
    <submittedName>
        <fullName evidence="1">Uncharacterized protein</fullName>
    </submittedName>
</protein>
<dbReference type="EMBL" id="JARQZJ010000004">
    <property type="protein sequence ID" value="KAK9870759.1"/>
    <property type="molecule type" value="Genomic_DNA"/>
</dbReference>
<organism evidence="1 2">
    <name type="scientific">Henosepilachna vigintioctopunctata</name>
    <dbReference type="NCBI Taxonomy" id="420089"/>
    <lineage>
        <taxon>Eukaryota</taxon>
        <taxon>Metazoa</taxon>
        <taxon>Ecdysozoa</taxon>
        <taxon>Arthropoda</taxon>
        <taxon>Hexapoda</taxon>
        <taxon>Insecta</taxon>
        <taxon>Pterygota</taxon>
        <taxon>Neoptera</taxon>
        <taxon>Endopterygota</taxon>
        <taxon>Coleoptera</taxon>
        <taxon>Polyphaga</taxon>
        <taxon>Cucujiformia</taxon>
        <taxon>Coccinelloidea</taxon>
        <taxon>Coccinellidae</taxon>
        <taxon>Epilachninae</taxon>
        <taxon>Epilachnini</taxon>
        <taxon>Henosepilachna</taxon>
    </lineage>
</organism>